<reference evidence="2" key="1">
    <citation type="submission" date="2020-08" db="EMBL/GenBank/DDBJ databases">
        <title>Genome public.</title>
        <authorList>
            <person name="Liu C."/>
            <person name="Sun Q."/>
        </authorList>
    </citation>
    <scope>NUCLEOTIDE SEQUENCE</scope>
    <source>
        <strain evidence="2">NSJ-33</strain>
    </source>
</reference>
<dbReference type="Pfam" id="PF03551">
    <property type="entry name" value="PadR"/>
    <property type="match status" value="1"/>
</dbReference>
<keyword evidence="3" id="KW-1185">Reference proteome</keyword>
<dbReference type="EMBL" id="JACRSV010000001">
    <property type="protein sequence ID" value="MBC8559593.1"/>
    <property type="molecule type" value="Genomic_DNA"/>
</dbReference>
<dbReference type="PANTHER" id="PTHR33169">
    <property type="entry name" value="PADR-FAMILY TRANSCRIPTIONAL REGULATOR"/>
    <property type="match status" value="1"/>
</dbReference>
<dbReference type="InterPro" id="IPR036390">
    <property type="entry name" value="WH_DNA-bd_sf"/>
</dbReference>
<proteinExistence type="predicted"/>
<dbReference type="PANTHER" id="PTHR33169:SF24">
    <property type="entry name" value="TRANSCRIPTIONAL REGULATOR, PADR FAMILY"/>
    <property type="match status" value="1"/>
</dbReference>
<sequence>MAFQMGSSLLDACVLSVLAREDTYGYRLTQEVRSVVEVSESTLYPVLRRLQKDDAVEPYDVPYQGRNRRYYRLTGRGEQLARDYQSEWVDFKSRIDRILLQQALPASKEPAENGKDGFQHEQA</sequence>
<evidence type="ECO:0000259" key="1">
    <source>
        <dbReference type="Pfam" id="PF03551"/>
    </source>
</evidence>
<name>A0A926E4V5_9FIRM</name>
<evidence type="ECO:0000313" key="3">
    <source>
        <dbReference type="Proteomes" id="UP000610760"/>
    </source>
</evidence>
<protein>
    <submittedName>
        <fullName evidence="2">PadR family transcriptional regulator</fullName>
    </submittedName>
</protein>
<gene>
    <name evidence="2" type="ORF">H8710_05840</name>
</gene>
<dbReference type="RefSeq" id="WP_249294485.1">
    <property type="nucleotide sequence ID" value="NZ_JACRSV010000001.1"/>
</dbReference>
<dbReference type="InterPro" id="IPR036388">
    <property type="entry name" value="WH-like_DNA-bd_sf"/>
</dbReference>
<dbReference type="InterPro" id="IPR005149">
    <property type="entry name" value="Tscrpt_reg_PadR_N"/>
</dbReference>
<evidence type="ECO:0000313" key="2">
    <source>
        <dbReference type="EMBL" id="MBC8559593.1"/>
    </source>
</evidence>
<dbReference type="Proteomes" id="UP000610760">
    <property type="component" value="Unassembled WGS sequence"/>
</dbReference>
<dbReference type="SUPFAM" id="SSF46785">
    <property type="entry name" value="Winged helix' DNA-binding domain"/>
    <property type="match status" value="1"/>
</dbReference>
<feature type="domain" description="Transcription regulator PadR N-terminal" evidence="1">
    <location>
        <begin position="14"/>
        <end position="80"/>
    </location>
</feature>
<accession>A0A926E4V5</accession>
<organism evidence="2 3">
    <name type="scientific">Fumia xinanensis</name>
    <dbReference type="NCBI Taxonomy" id="2763659"/>
    <lineage>
        <taxon>Bacteria</taxon>
        <taxon>Bacillati</taxon>
        <taxon>Bacillota</taxon>
        <taxon>Clostridia</taxon>
        <taxon>Eubacteriales</taxon>
        <taxon>Oscillospiraceae</taxon>
        <taxon>Fumia</taxon>
    </lineage>
</organism>
<dbReference type="AlphaFoldDB" id="A0A926E4V5"/>
<comment type="caution">
    <text evidence="2">The sequence shown here is derived from an EMBL/GenBank/DDBJ whole genome shotgun (WGS) entry which is preliminary data.</text>
</comment>
<dbReference type="InterPro" id="IPR052509">
    <property type="entry name" value="Metal_resp_DNA-bind_regulator"/>
</dbReference>
<dbReference type="Gene3D" id="1.10.10.10">
    <property type="entry name" value="Winged helix-like DNA-binding domain superfamily/Winged helix DNA-binding domain"/>
    <property type="match status" value="1"/>
</dbReference>